<dbReference type="SUPFAM" id="SSF51445">
    <property type="entry name" value="(Trans)glycosidases"/>
    <property type="match status" value="1"/>
</dbReference>
<evidence type="ECO:0000256" key="1">
    <source>
        <dbReference type="ARBA" id="ARBA00008061"/>
    </source>
</evidence>
<comment type="similarity">
    <text evidence="1">Belongs to the glycosyl hydrolase 13 family.</text>
</comment>
<dbReference type="InterPro" id="IPR045857">
    <property type="entry name" value="O16G_dom_2"/>
</dbReference>
<dbReference type="eggNOG" id="COG0366">
    <property type="taxonomic scope" value="Bacteria"/>
</dbReference>
<dbReference type="Gene3D" id="3.90.400.10">
    <property type="entry name" value="Oligo-1,6-glucosidase, Domain 2"/>
    <property type="match status" value="1"/>
</dbReference>
<keyword evidence="4" id="KW-1185">Reference proteome</keyword>
<dbReference type="Pfam" id="PF00128">
    <property type="entry name" value="Alpha-amylase"/>
    <property type="match status" value="1"/>
</dbReference>
<accession>U5VS93</accession>
<dbReference type="AlphaFoldDB" id="U5VS93"/>
<feature type="domain" description="Glycosyl hydrolase family 13 catalytic" evidence="2">
    <location>
        <begin position="13"/>
        <end position="399"/>
    </location>
</feature>
<name>U5VS93_9ACTN</name>
<dbReference type="PATRIC" id="fig|1246995.3.peg.276"/>
<evidence type="ECO:0000259" key="2">
    <source>
        <dbReference type="SMART" id="SM00642"/>
    </source>
</evidence>
<evidence type="ECO:0000313" key="3">
    <source>
        <dbReference type="EMBL" id="AGZ38565.1"/>
    </source>
</evidence>
<protein>
    <submittedName>
        <fullName evidence="3">Putative alpha-glucosidase</fullName>
    </submittedName>
</protein>
<dbReference type="RefSeq" id="WP_023357508.1">
    <property type="nucleotide sequence ID" value="NC_022657.1"/>
</dbReference>
<dbReference type="InterPro" id="IPR006047">
    <property type="entry name" value="GH13_cat_dom"/>
</dbReference>
<dbReference type="SMART" id="SM00642">
    <property type="entry name" value="Aamy"/>
    <property type="match status" value="1"/>
</dbReference>
<evidence type="ECO:0000313" key="4">
    <source>
        <dbReference type="Proteomes" id="UP000017746"/>
    </source>
</evidence>
<organism evidence="3 4">
    <name type="scientific">Actinoplanes friuliensis DSM 7358</name>
    <dbReference type="NCBI Taxonomy" id="1246995"/>
    <lineage>
        <taxon>Bacteria</taxon>
        <taxon>Bacillati</taxon>
        <taxon>Actinomycetota</taxon>
        <taxon>Actinomycetes</taxon>
        <taxon>Micromonosporales</taxon>
        <taxon>Micromonosporaceae</taxon>
        <taxon>Actinoplanes</taxon>
    </lineage>
</organism>
<sequence>MSRNWWRHAAIYQVYPRSFADANGDGIGDLAGIRARLGHLRDLGIDAIWFSPWYPSPMADAGYDVADYRDIDPMFGTLDEARDLIAEAHHLGIRSIVDVVPNHCSDQHKWFQEALGARLGEPARDRFWFRAGRGSLPPNDWQSTFGGPAWTQLPDGQWYLHLFAREQPDFNWNHPEVRAEFEDILRFWFDLGVDGIRIDSAAMCVKDPGLGEIKDGEPHPYVDQDGTHEIYRAWRRIADSYEEPRALIGEVWLADSDRFAKYLRPDEMHTAFNFDFLGCPWDAKALRRVIDDTLASHAQVGAPSTWVLSNHDVTRHVTRYARADTAFEFALRGARHLQPTDPALGERRARAAALLTTSLPGSVYVYQGEELGLPEVEDLPDEIRDDPMYTRSGGSDPGRDGCRIPLPWTSTGPALGFNTTGETWLPQPASWAALSVEAQESDPDSMLHLYRSALSARRTLDGPMTWLDAPDGVLAFSRGTFACLVNLSAAPVPLPAGSAIVLASGPLADGDLPPDAAVWLQTLDSPS</sequence>
<dbReference type="GO" id="GO:0004556">
    <property type="term" value="F:alpha-amylase activity"/>
    <property type="evidence" value="ECO:0007669"/>
    <property type="project" value="TreeGrafter"/>
</dbReference>
<dbReference type="OrthoDB" id="9802433at2"/>
<dbReference type="CDD" id="cd11332">
    <property type="entry name" value="AmyAc_OligoGlu_TS"/>
    <property type="match status" value="1"/>
</dbReference>
<dbReference type="PANTHER" id="PTHR10357">
    <property type="entry name" value="ALPHA-AMYLASE FAMILY MEMBER"/>
    <property type="match status" value="1"/>
</dbReference>
<dbReference type="STRING" id="1246995.AFR_01380"/>
<reference evidence="3 4" key="1">
    <citation type="journal article" date="2014" name="J. Biotechnol.">
        <title>Complete genome sequence of the actinobacterium Actinoplanes friuliensis HAG 010964, producer of the lipopeptide antibiotic friulimycin.</title>
        <authorList>
            <person name="Ruckert C."/>
            <person name="Szczepanowski R."/>
            <person name="Albersmeier A."/>
            <person name="Goesmann A."/>
            <person name="Fischer N."/>
            <person name="Steinkamper A."/>
            <person name="Puhler A."/>
            <person name="Biener R."/>
            <person name="Schwartz D."/>
            <person name="Kalinowski J."/>
        </authorList>
    </citation>
    <scope>NUCLEOTIDE SEQUENCE [LARGE SCALE GENOMIC DNA]</scope>
    <source>
        <strain evidence="3 4">DSM 7358</strain>
    </source>
</reference>
<dbReference type="Proteomes" id="UP000017746">
    <property type="component" value="Chromosome"/>
</dbReference>
<proteinExistence type="inferred from homology"/>
<dbReference type="EMBL" id="CP006272">
    <property type="protein sequence ID" value="AGZ38565.1"/>
    <property type="molecule type" value="Genomic_DNA"/>
</dbReference>
<dbReference type="KEGG" id="afs:AFR_01380"/>
<dbReference type="HOGENOM" id="CLU_006462_0_1_11"/>
<dbReference type="Gene3D" id="3.20.20.80">
    <property type="entry name" value="Glycosidases"/>
    <property type="match status" value="1"/>
</dbReference>
<dbReference type="GO" id="GO:0009313">
    <property type="term" value="P:oligosaccharide catabolic process"/>
    <property type="evidence" value="ECO:0007669"/>
    <property type="project" value="TreeGrafter"/>
</dbReference>
<gene>
    <name evidence="3" type="ORF">AFR_01380</name>
</gene>
<dbReference type="PANTHER" id="PTHR10357:SF179">
    <property type="entry name" value="NEUTRAL AND BASIC AMINO ACID TRANSPORT PROTEIN RBAT"/>
    <property type="match status" value="1"/>
</dbReference>
<dbReference type="InterPro" id="IPR017853">
    <property type="entry name" value="GH"/>
</dbReference>